<protein>
    <recommendedName>
        <fullName evidence="1">Fungal STAND N-terminal Goodbye domain-containing protein</fullName>
    </recommendedName>
</protein>
<dbReference type="InterPro" id="IPR031350">
    <property type="entry name" value="Goodbye_dom"/>
</dbReference>
<dbReference type="HOGENOM" id="CLU_1011821_0_0_1"/>
<reference evidence="2" key="1">
    <citation type="submission" date="2009-02" db="EMBL/GenBank/DDBJ databases">
        <title>The Genome Sequence of Ajellomyces capsulatus strain G186AR.</title>
        <authorList>
            <consortium name="The Broad Institute Genome Sequencing Platform"/>
            <person name="Champion M."/>
            <person name="Cuomo C."/>
            <person name="Ma L.-J."/>
            <person name="Henn M.R."/>
            <person name="Sil A."/>
            <person name="Goldman B."/>
            <person name="Young S.K."/>
            <person name="Kodira C.D."/>
            <person name="Zeng Q."/>
            <person name="Koehrsen M."/>
            <person name="Alvarado L."/>
            <person name="Berlin A."/>
            <person name="Borenstein D."/>
            <person name="Chen Z."/>
            <person name="Engels R."/>
            <person name="Freedman E."/>
            <person name="Gellesch M."/>
            <person name="Goldberg J."/>
            <person name="Griggs A."/>
            <person name="Gujja S."/>
            <person name="Heiman D."/>
            <person name="Hepburn T."/>
            <person name="Howarth C."/>
            <person name="Jen D."/>
            <person name="Larson L."/>
            <person name="Lewis B."/>
            <person name="Mehta T."/>
            <person name="Park D."/>
            <person name="Pearson M."/>
            <person name="Roberts A."/>
            <person name="Saif S."/>
            <person name="Shea T."/>
            <person name="Shenoy N."/>
            <person name="Sisk P."/>
            <person name="Stolte C."/>
            <person name="Sykes S."/>
            <person name="Walk T."/>
            <person name="White J."/>
            <person name="Yandava C."/>
            <person name="Klein B."/>
            <person name="McEwen J.G."/>
            <person name="Puccia R."/>
            <person name="Goldman G.H."/>
            <person name="Felipe M.S."/>
            <person name="Nino-Vega G."/>
            <person name="San-Blas G."/>
            <person name="Taylor J."/>
            <person name="Mendoza L."/>
            <person name="Galagan J."/>
            <person name="Nusbaum C."/>
            <person name="Birren B."/>
        </authorList>
    </citation>
    <scope>NUCLEOTIDE SEQUENCE</scope>
    <source>
        <strain evidence="2">G186AR</strain>
    </source>
</reference>
<dbReference type="RefSeq" id="XP_045288769.1">
    <property type="nucleotide sequence ID" value="XM_045430626.1"/>
</dbReference>
<feature type="domain" description="Fungal STAND N-terminal Goodbye" evidence="1">
    <location>
        <begin position="15"/>
        <end position="132"/>
    </location>
</feature>
<evidence type="ECO:0000313" key="2">
    <source>
        <dbReference type="EMBL" id="EEH08288.1"/>
    </source>
</evidence>
<dbReference type="GeneID" id="69036593"/>
<dbReference type="AlphaFoldDB" id="C0NK97"/>
<sequence length="275" mass="30693">MEGVKYDGQDIEQMWREALVEFHKLSGHDPKKFSELSIGDVIGKINQQKELDDKRAAKYGKAKEVLNKTLTCIQTLGSLVAQGASMVFGPSGLCFNAVSYLITVAQNYSKIFSGIAELFERISHFLERFEVYVRSKSLGVELDIHLRKIIHELLRSFMRICALSIKISRENKLLLALEVFSFGSDKGVQAELDVLEALVKRETGMGVALTLESAKITEGNVTTGFAETKGSLQSLNSKVDGVTGQLSRVSNFLEQREFTERMNETDRASTRNSEK</sequence>
<dbReference type="Pfam" id="PF17109">
    <property type="entry name" value="Goodbye"/>
    <property type="match status" value="1"/>
</dbReference>
<accession>C0NK97</accession>
<keyword evidence="3" id="KW-1185">Reference proteome</keyword>
<evidence type="ECO:0000259" key="1">
    <source>
        <dbReference type="Pfam" id="PF17109"/>
    </source>
</evidence>
<gene>
    <name evidence="2" type="ORF">HCBG_03577</name>
</gene>
<evidence type="ECO:0000313" key="3">
    <source>
        <dbReference type="Proteomes" id="UP000001631"/>
    </source>
</evidence>
<dbReference type="EMBL" id="GG663366">
    <property type="protein sequence ID" value="EEH08288.1"/>
    <property type="molecule type" value="Genomic_DNA"/>
</dbReference>
<dbReference type="InParanoid" id="C0NK97"/>
<dbReference type="Proteomes" id="UP000001631">
    <property type="component" value="Unassembled WGS sequence"/>
</dbReference>
<proteinExistence type="predicted"/>
<organism evidence="2 3">
    <name type="scientific">Ajellomyces capsulatus (strain G186AR / H82 / ATCC MYA-2454 / RMSCC 2432)</name>
    <name type="common">Darling's disease fungus</name>
    <name type="synonym">Histoplasma capsulatum</name>
    <dbReference type="NCBI Taxonomy" id="447093"/>
    <lineage>
        <taxon>Eukaryota</taxon>
        <taxon>Fungi</taxon>
        <taxon>Dikarya</taxon>
        <taxon>Ascomycota</taxon>
        <taxon>Pezizomycotina</taxon>
        <taxon>Eurotiomycetes</taxon>
        <taxon>Eurotiomycetidae</taxon>
        <taxon>Onygenales</taxon>
        <taxon>Ajellomycetaceae</taxon>
        <taxon>Histoplasma</taxon>
    </lineage>
</organism>
<name>C0NK97_AJECG</name>